<dbReference type="STRING" id="1844972.A7K91_18380"/>
<evidence type="ECO:0000259" key="4">
    <source>
        <dbReference type="Pfam" id="PF00881"/>
    </source>
</evidence>
<dbReference type="AlphaFoldDB" id="A0A1A5YK45"/>
<reference evidence="5 6" key="1">
    <citation type="submission" date="2016-05" db="EMBL/GenBank/DDBJ databases">
        <title>Paenibacillus oryzae. sp. nov., isolated from the rice root.</title>
        <authorList>
            <person name="Zhang J."/>
            <person name="Zhang X."/>
        </authorList>
    </citation>
    <scope>NUCLEOTIDE SEQUENCE [LARGE SCALE GENOMIC DNA]</scope>
    <source>
        <strain evidence="5 6">1DrF-4</strain>
    </source>
</reference>
<gene>
    <name evidence="5" type="ORF">A7K91_18380</name>
</gene>
<dbReference type="Pfam" id="PF00881">
    <property type="entry name" value="Nitroreductase"/>
    <property type="match status" value="1"/>
</dbReference>
<dbReference type="InterPro" id="IPR029479">
    <property type="entry name" value="Nitroreductase"/>
</dbReference>
<organism evidence="5 6">
    <name type="scientific">Paenibacillus oryzae</name>
    <dbReference type="NCBI Taxonomy" id="1844972"/>
    <lineage>
        <taxon>Bacteria</taxon>
        <taxon>Bacillati</taxon>
        <taxon>Bacillota</taxon>
        <taxon>Bacilli</taxon>
        <taxon>Bacillales</taxon>
        <taxon>Paenibacillaceae</taxon>
        <taxon>Paenibacillus</taxon>
    </lineage>
</organism>
<feature type="domain" description="Nitroreductase" evidence="4">
    <location>
        <begin position="25"/>
        <end position="194"/>
    </location>
</feature>
<dbReference type="InterPro" id="IPR033877">
    <property type="entry name" value="Frm2/Hbn1"/>
</dbReference>
<dbReference type="PANTHER" id="PTHR43035:SF1">
    <property type="entry name" value="FATTY ACID REPRESSION MUTANT PROTEIN 2-RELATED"/>
    <property type="match status" value="1"/>
</dbReference>
<dbReference type="InterPro" id="IPR000415">
    <property type="entry name" value="Nitroreductase-like"/>
</dbReference>
<name>A0A1A5YK45_9BACL</name>
<protein>
    <submittedName>
        <fullName evidence="5">Nitroreductase</fullName>
    </submittedName>
</protein>
<comment type="subcellular location">
    <subcellularLocation>
        <location evidence="1">Cytoplasm</location>
    </subcellularLocation>
</comment>
<dbReference type="Gene3D" id="3.40.109.10">
    <property type="entry name" value="NADH Oxidase"/>
    <property type="match status" value="1"/>
</dbReference>
<dbReference type="FunFam" id="3.40.109.10:FF:000001">
    <property type="entry name" value="Nitroreductase family"/>
    <property type="match status" value="1"/>
</dbReference>
<keyword evidence="2" id="KW-0963">Cytoplasm</keyword>
<keyword evidence="3" id="KW-0560">Oxidoreductase</keyword>
<dbReference type="CDD" id="cd02140">
    <property type="entry name" value="Frm2-like"/>
    <property type="match status" value="1"/>
</dbReference>
<accession>A0A1A5YK45</accession>
<dbReference type="SUPFAM" id="SSF55469">
    <property type="entry name" value="FMN-dependent nitroreductase-like"/>
    <property type="match status" value="1"/>
</dbReference>
<dbReference type="GO" id="GO:0034599">
    <property type="term" value="P:cellular response to oxidative stress"/>
    <property type="evidence" value="ECO:0007669"/>
    <property type="project" value="InterPro"/>
</dbReference>
<evidence type="ECO:0000256" key="1">
    <source>
        <dbReference type="ARBA" id="ARBA00004496"/>
    </source>
</evidence>
<dbReference type="RefSeq" id="WP_068682594.1">
    <property type="nucleotide sequence ID" value="NZ_LYPA01000051.1"/>
</dbReference>
<evidence type="ECO:0000313" key="5">
    <source>
        <dbReference type="EMBL" id="OBR65933.1"/>
    </source>
</evidence>
<dbReference type="GO" id="GO:0016491">
    <property type="term" value="F:oxidoreductase activity"/>
    <property type="evidence" value="ECO:0007669"/>
    <property type="project" value="UniProtKB-KW"/>
</dbReference>
<dbReference type="EMBL" id="LYPA01000051">
    <property type="protein sequence ID" value="OBR65933.1"/>
    <property type="molecule type" value="Genomic_DNA"/>
</dbReference>
<evidence type="ECO:0000313" key="6">
    <source>
        <dbReference type="Proteomes" id="UP000092024"/>
    </source>
</evidence>
<proteinExistence type="predicted"/>
<evidence type="ECO:0000256" key="3">
    <source>
        <dbReference type="ARBA" id="ARBA00023002"/>
    </source>
</evidence>
<dbReference type="GO" id="GO:0005737">
    <property type="term" value="C:cytoplasm"/>
    <property type="evidence" value="ECO:0007669"/>
    <property type="project" value="UniProtKB-SubCell"/>
</dbReference>
<evidence type="ECO:0000256" key="2">
    <source>
        <dbReference type="ARBA" id="ARBA00022490"/>
    </source>
</evidence>
<sequence>MGIMDSLFGQGKKSENGAKSFNEAIESRRSIYAISSEKVVSDERIQEVVNHAVKHTPSSFNSQSARVVVLAGEQHKKLWNLTTETLKAIVPADQFGPTQEKMNAFGAGYGTVLFFEDTEVIEGLQKQFAAYADNFPIWSNQSNGMLQLVVWTALEQEGFGATLQHYNPLIDDAVKAEWSIPASWKLIAQMPFGKPVAPAGEKQFAPLEGRVKFIK</sequence>
<dbReference type="PANTHER" id="PTHR43035">
    <property type="entry name" value="FATTY ACID REPRESSION MUTANT PROTEIN 2-RELATED"/>
    <property type="match status" value="1"/>
</dbReference>
<comment type="caution">
    <text evidence="5">The sequence shown here is derived from an EMBL/GenBank/DDBJ whole genome shotgun (WGS) entry which is preliminary data.</text>
</comment>
<dbReference type="Proteomes" id="UP000092024">
    <property type="component" value="Unassembled WGS sequence"/>
</dbReference>
<keyword evidence="6" id="KW-1185">Reference proteome</keyword>